<dbReference type="Gene3D" id="3.30.420.40">
    <property type="match status" value="1"/>
</dbReference>
<dbReference type="STRING" id="626940.BHW43_04405"/>
<dbReference type="PANTHER" id="PTHR30005">
    <property type="entry name" value="EXOPOLYPHOSPHATASE"/>
    <property type="match status" value="1"/>
</dbReference>
<feature type="domain" description="Ppx/GppA phosphatase C-terminal" evidence="3">
    <location>
        <begin position="334"/>
        <end position="476"/>
    </location>
</feature>
<dbReference type="Pfam" id="PF02541">
    <property type="entry name" value="Ppx-GppA"/>
    <property type="match status" value="1"/>
</dbReference>
<evidence type="ECO:0000259" key="2">
    <source>
        <dbReference type="Pfam" id="PF02541"/>
    </source>
</evidence>
<reference evidence="4 5" key="1">
    <citation type="journal article" date="2016" name="Nat. Biotechnol.">
        <title>Measurement of bacterial replication rates in microbial communities.</title>
        <authorList>
            <person name="Brown C.T."/>
            <person name="Olm M.R."/>
            <person name="Thomas B.C."/>
            <person name="Banfield J.F."/>
        </authorList>
    </citation>
    <scope>NUCLEOTIDE SEQUENCE [LARGE SCALE GENOMIC DNA]</scope>
    <source>
        <strain evidence="4">46_33</strain>
    </source>
</reference>
<feature type="domain" description="Ppx/GppA phosphatase N-terminal" evidence="2">
    <location>
        <begin position="35"/>
        <end position="296"/>
    </location>
</feature>
<dbReference type="InterPro" id="IPR043129">
    <property type="entry name" value="ATPase_NBD"/>
</dbReference>
<dbReference type="SUPFAM" id="SSF53067">
    <property type="entry name" value="Actin-like ATPase domain"/>
    <property type="match status" value="2"/>
</dbReference>
<dbReference type="AlphaFoldDB" id="A0A1Q6R6Y5"/>
<accession>A0A1Q6R6Y5</accession>
<evidence type="ECO:0000256" key="1">
    <source>
        <dbReference type="ARBA" id="ARBA00007125"/>
    </source>
</evidence>
<dbReference type="Pfam" id="PF21447">
    <property type="entry name" value="Ppx-GppA_III"/>
    <property type="match status" value="1"/>
</dbReference>
<name>A0A1Q6R6Y5_9FIRM</name>
<dbReference type="SUPFAM" id="SSF109604">
    <property type="entry name" value="HD-domain/PDEase-like"/>
    <property type="match status" value="1"/>
</dbReference>
<dbReference type="CDD" id="cd00077">
    <property type="entry name" value="HDc"/>
    <property type="match status" value="1"/>
</dbReference>
<evidence type="ECO:0000313" key="5">
    <source>
        <dbReference type="Proteomes" id="UP000186777"/>
    </source>
</evidence>
<organism evidence="4 5">
    <name type="scientific">Phascolarctobacterium succinatutens</name>
    <dbReference type="NCBI Taxonomy" id="626940"/>
    <lineage>
        <taxon>Bacteria</taxon>
        <taxon>Bacillati</taxon>
        <taxon>Bacillota</taxon>
        <taxon>Negativicutes</taxon>
        <taxon>Acidaminococcales</taxon>
        <taxon>Acidaminococcaceae</taxon>
        <taxon>Phascolarctobacterium</taxon>
    </lineage>
</organism>
<comment type="similarity">
    <text evidence="1">Belongs to the GppA/Ppx family.</text>
</comment>
<dbReference type="InterPro" id="IPR003695">
    <property type="entry name" value="Ppx_GppA_N"/>
</dbReference>
<evidence type="ECO:0008006" key="6">
    <source>
        <dbReference type="Google" id="ProtNLM"/>
    </source>
</evidence>
<dbReference type="Gene3D" id="1.10.3210.10">
    <property type="entry name" value="Hypothetical protein af1432"/>
    <property type="match status" value="1"/>
</dbReference>
<gene>
    <name evidence="4" type="ORF">BHW43_04405</name>
</gene>
<dbReference type="InterPro" id="IPR050273">
    <property type="entry name" value="GppA/Ppx_hydrolase"/>
</dbReference>
<dbReference type="PANTHER" id="PTHR30005:SF0">
    <property type="entry name" value="RETROGRADE REGULATION PROTEIN 2"/>
    <property type="match status" value="1"/>
</dbReference>
<dbReference type="CDD" id="cd24006">
    <property type="entry name" value="ASKHA_NBD_PPX_GppA"/>
    <property type="match status" value="1"/>
</dbReference>
<dbReference type="InterPro" id="IPR048950">
    <property type="entry name" value="Ppx_GppA_C"/>
</dbReference>
<dbReference type="GO" id="GO:0016462">
    <property type="term" value="F:pyrophosphatase activity"/>
    <property type="evidence" value="ECO:0007669"/>
    <property type="project" value="TreeGrafter"/>
</dbReference>
<evidence type="ECO:0000313" key="4">
    <source>
        <dbReference type="EMBL" id="OLA38096.1"/>
    </source>
</evidence>
<dbReference type="EMBL" id="MNTG01000025">
    <property type="protein sequence ID" value="OLA38096.1"/>
    <property type="molecule type" value="Genomic_DNA"/>
</dbReference>
<protein>
    <recommendedName>
        <fullName evidence="6">Phosphatase</fullName>
    </recommendedName>
</protein>
<dbReference type="Gene3D" id="3.30.420.150">
    <property type="entry name" value="Exopolyphosphatase. Domain 2"/>
    <property type="match status" value="1"/>
</dbReference>
<sequence>MKRKNYTTFAAIHLGSEMLSMQITEYHNTERYKVIECCNRRIRLGEATFKNKIIPFPLVSEICEILIGFKRLMKEYGVEEYVMQATTAVREASNQVFLLDQIYNKTGLVVDVVDMPKEIYTKFVAIRNTLKAEKISTEREGMLMMDISSGGLGVTLVRDEKICYQGNFHIGIIRIKESFERNRRESMHFNKALTEFLSSTIGPVRNELGDSKVRYLVLSGTETELLLRMLGLDEKQLVHRIKAADFHAFFDSMRQMSLPQLIQVYKLPENVAELVLPTVLLYEQLLHLIPAKEIIITADRFIDGIQLLHIGNKTNPVMRKELEQELISLFHTIGARYLYDKKHAQQVERLSLIIFDKISKAYGMGEHERLLLRATCILHDIGKYICMRSHSIYSYQLIMSTDIIGLSEADKEIVALASYYHANRLFDKTNTRAPQVEKELVPVVAKLAAIVRLADALDRSYMQKIHSCSVTLKDNKLKVLAASKEDLTLEIWTFDDKSTFFEEVFGIEPILERVNK</sequence>
<proteinExistence type="inferred from homology"/>
<dbReference type="Proteomes" id="UP000186777">
    <property type="component" value="Unassembled WGS sequence"/>
</dbReference>
<dbReference type="InterPro" id="IPR003607">
    <property type="entry name" value="HD/PDEase_dom"/>
</dbReference>
<comment type="caution">
    <text evidence="4">The sequence shown here is derived from an EMBL/GenBank/DDBJ whole genome shotgun (WGS) entry which is preliminary data.</text>
</comment>
<dbReference type="RefSeq" id="WP_303679646.1">
    <property type="nucleotide sequence ID" value="NZ_MNTG01000025.1"/>
</dbReference>
<evidence type="ECO:0000259" key="3">
    <source>
        <dbReference type="Pfam" id="PF21447"/>
    </source>
</evidence>